<organism evidence="2 3">
    <name type="scientific">Fusarium oxysporum NRRL 32931</name>
    <dbReference type="NCBI Taxonomy" id="660029"/>
    <lineage>
        <taxon>Eukaryota</taxon>
        <taxon>Fungi</taxon>
        <taxon>Dikarya</taxon>
        <taxon>Ascomycota</taxon>
        <taxon>Pezizomycotina</taxon>
        <taxon>Sordariomycetes</taxon>
        <taxon>Hypocreomycetidae</taxon>
        <taxon>Hypocreales</taxon>
        <taxon>Nectriaceae</taxon>
        <taxon>Fusarium</taxon>
        <taxon>Fusarium oxysporum species complex</taxon>
    </lineage>
</organism>
<evidence type="ECO:0000313" key="2">
    <source>
        <dbReference type="EMBL" id="EWY85455.1"/>
    </source>
</evidence>
<evidence type="ECO:0000313" key="3">
    <source>
        <dbReference type="Proteomes" id="UP000030753"/>
    </source>
</evidence>
<gene>
    <name evidence="2" type="ORF">FOYG_12621</name>
</gene>
<proteinExistence type="predicted"/>
<sequence length="110" mass="11913">MAPTITSFTIQPSLPSNPKPPLACRMTLSLSRSRSPAQPSPAQPTIIIISSSTLYDSWHVSQTRLRILFSATSHRCCQTRNSVVNLGLRTETLSSLDSFQGEGGTCHVSP</sequence>
<evidence type="ECO:0000256" key="1">
    <source>
        <dbReference type="SAM" id="MobiDB-lite"/>
    </source>
</evidence>
<feature type="region of interest" description="Disordered" evidence="1">
    <location>
        <begin position="1"/>
        <end position="21"/>
    </location>
</feature>
<dbReference type="Proteomes" id="UP000030753">
    <property type="component" value="Unassembled WGS sequence"/>
</dbReference>
<dbReference type="HOGENOM" id="CLU_2197090_0_0_1"/>
<accession>W9HWU8</accession>
<dbReference type="AlphaFoldDB" id="W9HWU8"/>
<dbReference type="EMBL" id="JH717846">
    <property type="protein sequence ID" value="EWY85455.1"/>
    <property type="molecule type" value="Genomic_DNA"/>
</dbReference>
<reference evidence="2 3" key="1">
    <citation type="submission" date="2011-06" db="EMBL/GenBank/DDBJ databases">
        <title>The Genome Sequence of Fusarium oxysporum FOSC 3-a.</title>
        <authorList>
            <consortium name="The Broad Institute Genome Sequencing Platform"/>
            <person name="Ma L.-J."/>
            <person name="Gale L.R."/>
            <person name="Schwartz D.C."/>
            <person name="Zhou S."/>
            <person name="Corby-Kistler H."/>
            <person name="Young S.K."/>
            <person name="Zeng Q."/>
            <person name="Gargeya S."/>
            <person name="Fitzgerald M."/>
            <person name="Haas B."/>
            <person name="Abouelleil A."/>
            <person name="Alvarado L."/>
            <person name="Arachchi H.M."/>
            <person name="Berlin A."/>
            <person name="Brown A."/>
            <person name="Chapman S.B."/>
            <person name="Chen Z."/>
            <person name="Dunbar C."/>
            <person name="Freedman E."/>
            <person name="Gearin G."/>
            <person name="Gellesch M."/>
            <person name="Goldberg J."/>
            <person name="Griggs A."/>
            <person name="Gujja S."/>
            <person name="Heiman D."/>
            <person name="Howarth C."/>
            <person name="Larson L."/>
            <person name="Lui A."/>
            <person name="MacDonald P.J.P."/>
            <person name="Mehta T."/>
            <person name="Montmayeur A."/>
            <person name="Murphy C."/>
            <person name="Neiman D."/>
            <person name="Pearson M."/>
            <person name="Priest M."/>
            <person name="Roberts A."/>
            <person name="Saif S."/>
            <person name="Shea T."/>
            <person name="Shenoy N."/>
            <person name="Sisk P."/>
            <person name="Stolte C."/>
            <person name="Sykes S."/>
            <person name="Wortman J."/>
            <person name="Nusbaum C."/>
            <person name="Birren B."/>
        </authorList>
    </citation>
    <scope>NUCLEOTIDE SEQUENCE [LARGE SCALE GENOMIC DNA]</scope>
    <source>
        <strain evidence="3">FOSC 3-a</strain>
        <strain evidence="2">NRRL 32931</strain>
    </source>
</reference>
<reference evidence="2" key="2">
    <citation type="submission" date="2012-06" db="EMBL/GenBank/DDBJ databases">
        <title>Annotation of the Genome Sequence of Fusarium oxysporum NRRL32931.</title>
        <authorList>
            <consortium name="The Broad Institute Genomics Platform"/>
            <person name="Ma L.-J."/>
            <person name="Corby-Kistler H."/>
            <person name="Broz K."/>
            <person name="Gale L.R."/>
            <person name="Jonkers W."/>
            <person name="O'Donnell K."/>
            <person name="Ploetz R."/>
            <person name="Steinberg C."/>
            <person name="Schwartz D.C."/>
            <person name="VanEtten H."/>
            <person name="Zhou S."/>
            <person name="Young S.K."/>
            <person name="Zeng Q."/>
            <person name="Gargeya S."/>
            <person name="Fitzgerald M."/>
            <person name="Abouelleil A."/>
            <person name="Alvarado L."/>
            <person name="Chapman S.B."/>
            <person name="Gainer-Dewar J."/>
            <person name="Goldberg J."/>
            <person name="Griggs A."/>
            <person name="Gujja S."/>
            <person name="Hansen M."/>
            <person name="Howarth C."/>
            <person name="Imamovic A."/>
            <person name="Ireland A."/>
            <person name="Larimer J."/>
            <person name="McCowan C."/>
            <person name="Murphy C."/>
            <person name="Pearson M."/>
            <person name="Poon T.W."/>
            <person name="Priest M."/>
            <person name="Roberts A."/>
            <person name="Saif S."/>
            <person name="Shea T."/>
            <person name="Sykes S."/>
            <person name="Wortman J."/>
            <person name="Nusbaum C."/>
            <person name="Birren B."/>
        </authorList>
    </citation>
    <scope>NUCLEOTIDE SEQUENCE</scope>
    <source>
        <strain evidence="2">NRRL 32931</strain>
    </source>
</reference>
<protein>
    <submittedName>
        <fullName evidence="2">Uncharacterized protein</fullName>
    </submittedName>
</protein>
<dbReference type="EMBL" id="JH717846">
    <property type="protein sequence ID" value="EWY85454.1"/>
    <property type="molecule type" value="Genomic_DNA"/>
</dbReference>
<name>W9HWU8_FUSOX</name>
<feature type="compositionally biased region" description="Polar residues" evidence="1">
    <location>
        <begin position="1"/>
        <end position="14"/>
    </location>
</feature>